<dbReference type="Proteomes" id="UP001256827">
    <property type="component" value="Chromosome"/>
</dbReference>
<keyword evidence="3" id="KW-1185">Reference proteome</keyword>
<dbReference type="PANTHER" id="PTHR38457:SF1">
    <property type="entry name" value="REGULATOR ABRB-RELATED"/>
    <property type="match status" value="1"/>
</dbReference>
<proteinExistence type="predicted"/>
<protein>
    <submittedName>
        <fullName evidence="2">AbrB family transcriptional regulator</fullName>
    </submittedName>
</protein>
<dbReference type="PIRSF" id="PIRSF038991">
    <property type="entry name" value="Protein_AbrB"/>
    <property type="match status" value="1"/>
</dbReference>
<name>A0ABY9TAW1_BREBE</name>
<reference evidence="2 3" key="1">
    <citation type="submission" date="2023-09" db="EMBL/GenBank/DDBJ databases">
        <title>Complete Genome and Methylome dissection of Bacillus brevis NEB573 original source of BbsI restriction endonuclease.</title>
        <authorList>
            <person name="Fomenkov A."/>
            <person name="Roberts R.D."/>
        </authorList>
    </citation>
    <scope>NUCLEOTIDE SEQUENCE [LARGE SCALE GENOMIC DNA]</scope>
    <source>
        <strain evidence="2 3">NEB573</strain>
    </source>
</reference>
<dbReference type="EMBL" id="CP134050">
    <property type="protein sequence ID" value="WNC16062.1"/>
    <property type="molecule type" value="Genomic_DNA"/>
</dbReference>
<evidence type="ECO:0000256" key="1">
    <source>
        <dbReference type="SAM" id="Phobius"/>
    </source>
</evidence>
<feature type="transmembrane region" description="Helical" evidence="1">
    <location>
        <begin position="202"/>
        <end position="221"/>
    </location>
</feature>
<dbReference type="Pfam" id="PF05145">
    <property type="entry name" value="AbrB"/>
    <property type="match status" value="1"/>
</dbReference>
<keyword evidence="1" id="KW-0812">Transmembrane</keyword>
<evidence type="ECO:0000313" key="3">
    <source>
        <dbReference type="Proteomes" id="UP001256827"/>
    </source>
</evidence>
<accession>A0ABY9TAW1</accession>
<sequence>MLLRMCMTLLLGAAGGLLFAAIHSPLPWLIGALVATVACVFFGVKTLWLPRWFRQIGLIVIGISLGLRMTPEIWGAMTGHIGLMLIATILTIFISLGNAWVFHKVSKVDAITAIFSNIPGGLSEMVTIGQTVGGNQQVISIFHSLRAVIIVLCTPFIVTWLPHHMQAQAAVSGHVLGVTQTLIILAVGAIGAWLASRCSIPAPYLLGALLLTALVCMNTPIAGENPALAGFLTKTAQVFIGVSIGLGFKREDIAKNRRYFLFGLVHSVLLFVMTLALAVGISLATATDVLTTILATAPGGIAEMSLTALTIGADPLLVTAFQLFRVLFVLTLFSFGVRTWVNRHRRAKAQGEAGQRSA</sequence>
<evidence type="ECO:0000313" key="2">
    <source>
        <dbReference type="EMBL" id="WNC16062.1"/>
    </source>
</evidence>
<dbReference type="NCBIfam" id="TIGR03082">
    <property type="entry name" value="Gneg_AbrB_dup"/>
    <property type="match status" value="2"/>
</dbReference>
<gene>
    <name evidence="2" type="ORF">RGB73_07020</name>
</gene>
<keyword evidence="1" id="KW-0472">Membrane</keyword>
<feature type="transmembrane region" description="Helical" evidence="1">
    <location>
        <begin position="80"/>
        <end position="102"/>
    </location>
</feature>
<feature type="transmembrane region" description="Helical" evidence="1">
    <location>
        <begin position="30"/>
        <end position="49"/>
    </location>
</feature>
<feature type="transmembrane region" description="Helical" evidence="1">
    <location>
        <begin position="145"/>
        <end position="163"/>
    </location>
</feature>
<dbReference type="RefSeq" id="WP_310770403.1">
    <property type="nucleotide sequence ID" value="NZ_CP134050.1"/>
</dbReference>
<feature type="transmembrane region" description="Helical" evidence="1">
    <location>
        <begin position="260"/>
        <end position="284"/>
    </location>
</feature>
<feature type="transmembrane region" description="Helical" evidence="1">
    <location>
        <begin position="227"/>
        <end position="248"/>
    </location>
</feature>
<dbReference type="InterPro" id="IPR007820">
    <property type="entry name" value="AbrB_fam"/>
</dbReference>
<keyword evidence="1" id="KW-1133">Transmembrane helix</keyword>
<feature type="transmembrane region" description="Helical" evidence="1">
    <location>
        <begin position="323"/>
        <end position="341"/>
    </location>
</feature>
<dbReference type="PANTHER" id="PTHR38457">
    <property type="entry name" value="REGULATOR ABRB-RELATED"/>
    <property type="match status" value="1"/>
</dbReference>
<dbReference type="InterPro" id="IPR017516">
    <property type="entry name" value="AbrB_dup"/>
</dbReference>
<feature type="transmembrane region" description="Helical" evidence="1">
    <location>
        <begin position="56"/>
        <end position="74"/>
    </location>
</feature>
<feature type="transmembrane region" description="Helical" evidence="1">
    <location>
        <begin position="175"/>
        <end position="195"/>
    </location>
</feature>
<organism evidence="2 3">
    <name type="scientific">Brevibacillus brevis</name>
    <name type="common">Bacillus brevis</name>
    <dbReference type="NCBI Taxonomy" id="1393"/>
    <lineage>
        <taxon>Bacteria</taxon>
        <taxon>Bacillati</taxon>
        <taxon>Bacillota</taxon>
        <taxon>Bacilli</taxon>
        <taxon>Bacillales</taxon>
        <taxon>Paenibacillaceae</taxon>
        <taxon>Brevibacillus</taxon>
    </lineage>
</organism>